<comment type="caution">
    <text evidence="2">The sequence shown here is derived from an EMBL/GenBank/DDBJ whole genome shotgun (WGS) entry which is preliminary data.</text>
</comment>
<feature type="region of interest" description="Disordered" evidence="1">
    <location>
        <begin position="1"/>
        <end position="21"/>
    </location>
</feature>
<dbReference type="Proteomes" id="UP000828390">
    <property type="component" value="Unassembled WGS sequence"/>
</dbReference>
<proteinExistence type="predicted"/>
<reference evidence="2" key="2">
    <citation type="submission" date="2020-11" db="EMBL/GenBank/DDBJ databases">
        <authorList>
            <person name="McCartney M.A."/>
            <person name="Auch B."/>
            <person name="Kono T."/>
            <person name="Mallez S."/>
            <person name="Becker A."/>
            <person name="Gohl D.M."/>
            <person name="Silverstein K.A.T."/>
            <person name="Koren S."/>
            <person name="Bechman K.B."/>
            <person name="Herman A."/>
            <person name="Abrahante J.E."/>
            <person name="Garbe J."/>
        </authorList>
    </citation>
    <scope>NUCLEOTIDE SEQUENCE</scope>
    <source>
        <strain evidence="2">Duluth1</strain>
        <tissue evidence="2">Whole animal</tissue>
    </source>
</reference>
<name>A0A9D4FAG3_DREPO</name>
<dbReference type="AlphaFoldDB" id="A0A9D4FAG3"/>
<organism evidence="2 3">
    <name type="scientific">Dreissena polymorpha</name>
    <name type="common">Zebra mussel</name>
    <name type="synonym">Mytilus polymorpha</name>
    <dbReference type="NCBI Taxonomy" id="45954"/>
    <lineage>
        <taxon>Eukaryota</taxon>
        <taxon>Metazoa</taxon>
        <taxon>Spiralia</taxon>
        <taxon>Lophotrochozoa</taxon>
        <taxon>Mollusca</taxon>
        <taxon>Bivalvia</taxon>
        <taxon>Autobranchia</taxon>
        <taxon>Heteroconchia</taxon>
        <taxon>Euheterodonta</taxon>
        <taxon>Imparidentia</taxon>
        <taxon>Neoheterodontei</taxon>
        <taxon>Myida</taxon>
        <taxon>Dreissenoidea</taxon>
        <taxon>Dreissenidae</taxon>
        <taxon>Dreissena</taxon>
    </lineage>
</organism>
<sequence length="206" mass="23479">MAFANSIKPGEPDNSPQSQLAPGQVAPKIWTMCLRNGDVYSPMAAPVAESTVIHHSAYSQRDTVFTFVRKVMSIPFLPAEHVEPAIMRLKEKTTDERLADLLEYVDRTWLKSSVWGPENWSVFDRSVRTNNDCEGWHLKLNQHAKKANLPFYLLLTLLCEEASLLPTQVKMVSEGKLSRRQRRKNTSLQGKIFKRTRAENCQSTAY</sequence>
<dbReference type="EMBL" id="JAIWYP010000007">
    <property type="protein sequence ID" value="KAH3793873.1"/>
    <property type="molecule type" value="Genomic_DNA"/>
</dbReference>
<keyword evidence="3" id="KW-1185">Reference proteome</keyword>
<evidence type="ECO:0000313" key="3">
    <source>
        <dbReference type="Proteomes" id="UP000828390"/>
    </source>
</evidence>
<protein>
    <recommendedName>
        <fullName evidence="4">MULE transposase domain-containing protein</fullName>
    </recommendedName>
</protein>
<evidence type="ECO:0000313" key="2">
    <source>
        <dbReference type="EMBL" id="KAH3793873.1"/>
    </source>
</evidence>
<evidence type="ECO:0000256" key="1">
    <source>
        <dbReference type="SAM" id="MobiDB-lite"/>
    </source>
</evidence>
<evidence type="ECO:0008006" key="4">
    <source>
        <dbReference type="Google" id="ProtNLM"/>
    </source>
</evidence>
<reference evidence="2" key="1">
    <citation type="journal article" date="2019" name="bioRxiv">
        <title>The Genome of the Zebra Mussel, Dreissena polymorpha: A Resource for Invasive Species Research.</title>
        <authorList>
            <person name="McCartney M.A."/>
            <person name="Auch B."/>
            <person name="Kono T."/>
            <person name="Mallez S."/>
            <person name="Zhang Y."/>
            <person name="Obille A."/>
            <person name="Becker A."/>
            <person name="Abrahante J.E."/>
            <person name="Garbe J."/>
            <person name="Badalamenti J.P."/>
            <person name="Herman A."/>
            <person name="Mangelson H."/>
            <person name="Liachko I."/>
            <person name="Sullivan S."/>
            <person name="Sone E.D."/>
            <person name="Koren S."/>
            <person name="Silverstein K.A.T."/>
            <person name="Beckman K.B."/>
            <person name="Gohl D.M."/>
        </authorList>
    </citation>
    <scope>NUCLEOTIDE SEQUENCE</scope>
    <source>
        <strain evidence="2">Duluth1</strain>
        <tissue evidence="2">Whole animal</tissue>
    </source>
</reference>
<gene>
    <name evidence="2" type="ORF">DPMN_147396</name>
</gene>
<accession>A0A9D4FAG3</accession>